<reference evidence="2" key="2">
    <citation type="submission" date="2020-09" db="EMBL/GenBank/DDBJ databases">
        <authorList>
            <person name="Sun Q."/>
            <person name="Ohkuma M."/>
        </authorList>
    </citation>
    <scope>NUCLEOTIDE SEQUENCE</scope>
    <source>
        <strain evidence="2">JCM 17251</strain>
    </source>
</reference>
<evidence type="ECO:0000313" key="2">
    <source>
        <dbReference type="EMBL" id="GGN48424.1"/>
    </source>
</evidence>
<keyword evidence="1" id="KW-0812">Transmembrane</keyword>
<feature type="transmembrane region" description="Helical" evidence="1">
    <location>
        <begin position="15"/>
        <end position="37"/>
    </location>
</feature>
<evidence type="ECO:0000313" key="3">
    <source>
        <dbReference type="Proteomes" id="UP000624041"/>
    </source>
</evidence>
<dbReference type="InterPro" id="IPR014197">
    <property type="entry name" value="Sporulation_prot_YunB"/>
</dbReference>
<dbReference type="RefSeq" id="WP_188855511.1">
    <property type="nucleotide sequence ID" value="NZ_BMOS01000001.1"/>
</dbReference>
<dbReference type="Pfam" id="PF09560">
    <property type="entry name" value="Spore_YunB"/>
    <property type="match status" value="1"/>
</dbReference>
<name>A0A918CY58_9BACI</name>
<dbReference type="AlphaFoldDB" id="A0A918CY58"/>
<dbReference type="PIRSF" id="PIRSF021383">
    <property type="entry name" value="YunB"/>
    <property type="match status" value="1"/>
</dbReference>
<accession>A0A918CY58</accession>
<dbReference type="Proteomes" id="UP000624041">
    <property type="component" value="Unassembled WGS sequence"/>
</dbReference>
<comment type="caution">
    <text evidence="2">The sequence shown here is derived from an EMBL/GenBank/DDBJ whole genome shotgun (WGS) entry which is preliminary data.</text>
</comment>
<protein>
    <submittedName>
        <fullName evidence="2">Sporulation protein YunB</fullName>
    </submittedName>
</protein>
<proteinExistence type="predicted"/>
<keyword evidence="1" id="KW-0472">Membrane</keyword>
<reference evidence="2" key="1">
    <citation type="journal article" date="2014" name="Int. J. Syst. Evol. Microbiol.">
        <title>Complete genome sequence of Corynebacterium casei LMG S-19264T (=DSM 44701T), isolated from a smear-ripened cheese.</title>
        <authorList>
            <consortium name="US DOE Joint Genome Institute (JGI-PGF)"/>
            <person name="Walter F."/>
            <person name="Albersmeier A."/>
            <person name="Kalinowski J."/>
            <person name="Ruckert C."/>
        </authorList>
    </citation>
    <scope>NUCLEOTIDE SEQUENCE</scope>
    <source>
        <strain evidence="2">JCM 17251</strain>
    </source>
</reference>
<dbReference type="NCBIfam" id="TIGR02832">
    <property type="entry name" value="spo_yunB"/>
    <property type="match status" value="1"/>
</dbReference>
<keyword evidence="1" id="KW-1133">Transmembrane helix</keyword>
<keyword evidence="3" id="KW-1185">Reference proteome</keyword>
<sequence length="259" mass="28741">MRKRRIPRKFGSPPAQIILILTVIIFTIAILVSIMVIDRGIKPTLMEIATEKTTEFATRAINRAVSFTEDYNFSDIANITYDNNGNVAAYSLDSAAMSEITRNATNRVEEYFHRLNRGDPIFYDDEEPFPYEEGATDRINDDPTLVEIPLGQVTGNTVLANLGPKVPINLEVIGTVRTNITREQTEFGINGVWISFYLEVETDVQVIIPFTSEVTTVTAEIYIDGGAILGDVPDFYGGNSGPSIAVPRDEIGRDLQNTE</sequence>
<evidence type="ECO:0000256" key="1">
    <source>
        <dbReference type="SAM" id="Phobius"/>
    </source>
</evidence>
<organism evidence="2 3">
    <name type="scientific">Oceanobacillus indicireducens</name>
    <dbReference type="NCBI Taxonomy" id="1004261"/>
    <lineage>
        <taxon>Bacteria</taxon>
        <taxon>Bacillati</taxon>
        <taxon>Bacillota</taxon>
        <taxon>Bacilli</taxon>
        <taxon>Bacillales</taxon>
        <taxon>Bacillaceae</taxon>
        <taxon>Oceanobacillus</taxon>
    </lineage>
</organism>
<dbReference type="EMBL" id="BMOS01000001">
    <property type="protein sequence ID" value="GGN48424.1"/>
    <property type="molecule type" value="Genomic_DNA"/>
</dbReference>
<gene>
    <name evidence="2" type="primary">yunB</name>
    <name evidence="2" type="ORF">GCM10007971_00070</name>
</gene>